<evidence type="ECO:0000313" key="2">
    <source>
        <dbReference type="Proteomes" id="UP000217790"/>
    </source>
</evidence>
<dbReference type="Proteomes" id="UP000217790">
    <property type="component" value="Unassembled WGS sequence"/>
</dbReference>
<feature type="non-terminal residue" evidence="1">
    <location>
        <position position="1"/>
    </location>
</feature>
<dbReference type="AlphaFoldDB" id="A0A2H3F119"/>
<keyword evidence="2" id="KW-1185">Reference proteome</keyword>
<reference evidence="2" key="1">
    <citation type="journal article" date="2017" name="Nat. Ecol. Evol.">
        <title>Genome expansion and lineage-specific genetic innovations in the forest pathogenic fungi Armillaria.</title>
        <authorList>
            <person name="Sipos G."/>
            <person name="Prasanna A.N."/>
            <person name="Walter M.C."/>
            <person name="O'Connor E."/>
            <person name="Balint B."/>
            <person name="Krizsan K."/>
            <person name="Kiss B."/>
            <person name="Hess J."/>
            <person name="Varga T."/>
            <person name="Slot J."/>
            <person name="Riley R."/>
            <person name="Boka B."/>
            <person name="Rigling D."/>
            <person name="Barry K."/>
            <person name="Lee J."/>
            <person name="Mihaltcheva S."/>
            <person name="LaButti K."/>
            <person name="Lipzen A."/>
            <person name="Waldron R."/>
            <person name="Moloney N.M."/>
            <person name="Sperisen C."/>
            <person name="Kredics L."/>
            <person name="Vagvoelgyi C."/>
            <person name="Patrignani A."/>
            <person name="Fitzpatrick D."/>
            <person name="Nagy I."/>
            <person name="Doyle S."/>
            <person name="Anderson J.B."/>
            <person name="Grigoriev I.V."/>
            <person name="Gueldener U."/>
            <person name="Muensterkoetter M."/>
            <person name="Nagy L.G."/>
        </authorList>
    </citation>
    <scope>NUCLEOTIDE SEQUENCE [LARGE SCALE GENOMIC DNA]</scope>
    <source>
        <strain evidence="2">Ar21-2</strain>
    </source>
</reference>
<gene>
    <name evidence="1" type="ORF">ARMGADRAFT_1004871</name>
</gene>
<protein>
    <submittedName>
        <fullName evidence="1">Uncharacterized protein</fullName>
    </submittedName>
</protein>
<dbReference type="InParanoid" id="A0A2H3F119"/>
<accession>A0A2H3F119</accession>
<organism evidence="1 2">
    <name type="scientific">Armillaria gallica</name>
    <name type="common">Bulbous honey fungus</name>
    <name type="synonym">Armillaria bulbosa</name>
    <dbReference type="NCBI Taxonomy" id="47427"/>
    <lineage>
        <taxon>Eukaryota</taxon>
        <taxon>Fungi</taxon>
        <taxon>Dikarya</taxon>
        <taxon>Basidiomycota</taxon>
        <taxon>Agaricomycotina</taxon>
        <taxon>Agaricomycetes</taxon>
        <taxon>Agaricomycetidae</taxon>
        <taxon>Agaricales</taxon>
        <taxon>Marasmiineae</taxon>
        <taxon>Physalacriaceae</taxon>
        <taxon>Armillaria</taxon>
    </lineage>
</organism>
<sequence length="55" mass="6124">IAREATETEILRKKAGQQELNASVARTLVENMQASRQTKLMAVSDIEFIQPHTGL</sequence>
<proteinExistence type="predicted"/>
<dbReference type="EMBL" id="KZ293644">
    <property type="protein sequence ID" value="PBL04277.1"/>
    <property type="molecule type" value="Genomic_DNA"/>
</dbReference>
<feature type="non-terminal residue" evidence="1">
    <location>
        <position position="55"/>
    </location>
</feature>
<name>A0A2H3F119_ARMGA</name>
<evidence type="ECO:0000313" key="1">
    <source>
        <dbReference type="EMBL" id="PBL04277.1"/>
    </source>
</evidence>